<evidence type="ECO:0000313" key="3">
    <source>
        <dbReference type="EMBL" id="UWM53715.1"/>
    </source>
</evidence>
<dbReference type="Proteomes" id="UP001057580">
    <property type="component" value="Chromosome"/>
</dbReference>
<dbReference type="RefSeq" id="WP_260592709.1">
    <property type="nucleotide sequence ID" value="NZ_CP104003.1"/>
</dbReference>
<dbReference type="AlphaFoldDB" id="A0A9E7U3Z1"/>
<evidence type="ECO:0000313" key="4">
    <source>
        <dbReference type="Proteomes" id="UP001057580"/>
    </source>
</evidence>
<dbReference type="GeneID" id="74944046"/>
<dbReference type="InterPro" id="IPR057527">
    <property type="entry name" value="HVO_A0261-like_N"/>
</dbReference>
<organism evidence="3 4">
    <name type="scientific">Salinirubellus salinus</name>
    <dbReference type="NCBI Taxonomy" id="1364945"/>
    <lineage>
        <taxon>Archaea</taxon>
        <taxon>Methanobacteriati</taxon>
        <taxon>Methanobacteriota</taxon>
        <taxon>Stenosarchaea group</taxon>
        <taxon>Halobacteria</taxon>
        <taxon>Halobacteriales</taxon>
        <taxon>Natronomonadaceae</taxon>
        <taxon>Salinirubellus</taxon>
    </lineage>
</organism>
<dbReference type="SUPFAM" id="SSF46785">
    <property type="entry name" value="Winged helix' DNA-binding domain"/>
    <property type="match status" value="1"/>
</dbReference>
<evidence type="ECO:0000259" key="2">
    <source>
        <dbReference type="Pfam" id="PF25213"/>
    </source>
</evidence>
<dbReference type="InterPro" id="IPR013561">
    <property type="entry name" value="FilR1_middle_dom"/>
</dbReference>
<keyword evidence="4" id="KW-1185">Reference proteome</keyword>
<dbReference type="KEGG" id="ssai:N0B31_16450"/>
<dbReference type="Pfam" id="PF25213">
    <property type="entry name" value="HVO_A0261_N"/>
    <property type="match status" value="1"/>
</dbReference>
<dbReference type="Gene3D" id="1.10.10.10">
    <property type="entry name" value="Winged helix-like DNA-binding domain superfamily/Winged helix DNA-binding domain"/>
    <property type="match status" value="1"/>
</dbReference>
<dbReference type="InterPro" id="IPR036388">
    <property type="entry name" value="WH-like_DNA-bd_sf"/>
</dbReference>
<reference evidence="3" key="1">
    <citation type="submission" date="2022-09" db="EMBL/GenBank/DDBJ databases">
        <title>Diverse halophilic archaea isolated from saline environments.</title>
        <authorList>
            <person name="Cui H.-L."/>
        </authorList>
    </citation>
    <scope>NUCLEOTIDE SEQUENCE</scope>
    <source>
        <strain evidence="3">ZS-35-S2</strain>
    </source>
</reference>
<accession>A0A9E7U3Z1</accession>
<dbReference type="Pfam" id="PF08350">
    <property type="entry name" value="FilR1_middle"/>
    <property type="match status" value="1"/>
</dbReference>
<dbReference type="InterPro" id="IPR036390">
    <property type="entry name" value="WH_DNA-bd_sf"/>
</dbReference>
<name>A0A9E7U3Z1_9EURY</name>
<gene>
    <name evidence="3" type="ORF">N0B31_16450</name>
</gene>
<proteinExistence type="predicted"/>
<feature type="domain" description="Methanogenesis regulatory protein FilR1 middle" evidence="1">
    <location>
        <begin position="123"/>
        <end position="253"/>
    </location>
</feature>
<protein>
    <submittedName>
        <fullName evidence="3">Helix-turn-helix domain-containing protein</fullName>
    </submittedName>
</protein>
<dbReference type="EMBL" id="CP104003">
    <property type="protein sequence ID" value="UWM53715.1"/>
    <property type="molecule type" value="Genomic_DNA"/>
</dbReference>
<feature type="domain" description="HVO-A0261-like N-terminal" evidence="2">
    <location>
        <begin position="6"/>
        <end position="90"/>
    </location>
</feature>
<evidence type="ECO:0000259" key="1">
    <source>
        <dbReference type="Pfam" id="PF08350"/>
    </source>
</evidence>
<sequence length="265" mass="29195">MGGPVDEIRFLVASKNRVRVLEYLSETPADREELAAELAVSRPTLSRVLTGLEERQWISQHGSDCEITTSGAFLTESFRALEEAVETMQRLEPVVDSLPIAEFDFELVRLRDATITTPTQTDPGAPLRRARQLILEADEFHFLTNTVVSPLAEALRERTVQGELTVVGVVTEELLDTISASPAFGDPTREMIESGGAELYRYDGSVSQTLGVADGTVASITHVDPDGSQRAQIETDDEHVCTWVRSTIEACRRESERIDAGTFSQ</sequence>